<dbReference type="AlphaFoldDB" id="A0A7S2ZE47"/>
<gene>
    <name evidence="1" type="ORF">RMAR00112_LOCUS2904</name>
    <name evidence="2" type="ORF">RMAR00112_LOCUS2908</name>
    <name evidence="3" type="ORF">RMAR00112_LOCUS2909</name>
</gene>
<evidence type="ECO:0000313" key="1">
    <source>
        <dbReference type="EMBL" id="CAE0034958.1"/>
    </source>
</evidence>
<evidence type="ECO:0000313" key="3">
    <source>
        <dbReference type="EMBL" id="CAE0034963.1"/>
    </source>
</evidence>
<reference evidence="2" key="1">
    <citation type="submission" date="2021-01" db="EMBL/GenBank/DDBJ databases">
        <authorList>
            <person name="Corre E."/>
            <person name="Pelletier E."/>
            <person name="Niang G."/>
            <person name="Scheremetjew M."/>
            <person name="Finn R."/>
            <person name="Kale V."/>
            <person name="Holt S."/>
            <person name="Cochrane G."/>
            <person name="Meng A."/>
            <person name="Brown T."/>
            <person name="Cohen L."/>
        </authorList>
    </citation>
    <scope>NUCLEOTIDE SEQUENCE</scope>
    <source>
        <strain evidence="2">CCMP 769</strain>
    </source>
</reference>
<dbReference type="EMBL" id="HBHW01004011">
    <property type="protein sequence ID" value="CAE0034958.1"/>
    <property type="molecule type" value="Transcribed_RNA"/>
</dbReference>
<proteinExistence type="predicted"/>
<organism evidence="2">
    <name type="scientific">Rhodosorus marinus</name>
    <dbReference type="NCBI Taxonomy" id="101924"/>
    <lineage>
        <taxon>Eukaryota</taxon>
        <taxon>Rhodophyta</taxon>
        <taxon>Stylonematophyceae</taxon>
        <taxon>Stylonematales</taxon>
        <taxon>Stylonemataceae</taxon>
        <taxon>Rhodosorus</taxon>
    </lineage>
</organism>
<dbReference type="EMBL" id="HBHW01004016">
    <property type="protein sequence ID" value="CAE0034962.1"/>
    <property type="molecule type" value="Transcribed_RNA"/>
</dbReference>
<dbReference type="EMBL" id="HBHW01004017">
    <property type="protein sequence ID" value="CAE0034963.1"/>
    <property type="molecule type" value="Transcribed_RNA"/>
</dbReference>
<name>A0A7S2ZE47_9RHOD</name>
<sequence>MESWRSSACLSTINLLFWEGCYNENVALMWPQVALEKEAEKRARLELVKDFEQKHPGVKPEMDHEKDIGGVEKAAGGEFQSYVRLPEPSDLEGVLLERKRREALDRLEASIQS</sequence>
<evidence type="ECO:0000313" key="2">
    <source>
        <dbReference type="EMBL" id="CAE0034962.1"/>
    </source>
</evidence>
<protein>
    <submittedName>
        <fullName evidence="2">Uncharacterized protein</fullName>
    </submittedName>
</protein>
<accession>A0A7S2ZE47</accession>